<sequence length="159" mass="17790">MWNLHPSSSDHWISIASIAAFKTMQKFQILGFKWLANALGRSGGLLEVDNHGESEEKHRSTVSRRLYHPRERLWARVGRPSGSDRSSSVNWPSLTLHGMGTPLSRLSEPHPHNCVMRIPYVKMTGIPPNRQEIIGFPSPVTDNNLDIVRALVPALAGRP</sequence>
<dbReference type="InParanoid" id="A0A067MB29"/>
<gene>
    <name evidence="1" type="ORF">BOTBODRAFT_69600</name>
</gene>
<evidence type="ECO:0000313" key="2">
    <source>
        <dbReference type="Proteomes" id="UP000027195"/>
    </source>
</evidence>
<reference evidence="2" key="1">
    <citation type="journal article" date="2014" name="Proc. Natl. Acad. Sci. U.S.A.">
        <title>Extensive sampling of basidiomycete genomes demonstrates inadequacy of the white-rot/brown-rot paradigm for wood decay fungi.</title>
        <authorList>
            <person name="Riley R."/>
            <person name="Salamov A.A."/>
            <person name="Brown D.W."/>
            <person name="Nagy L.G."/>
            <person name="Floudas D."/>
            <person name="Held B.W."/>
            <person name="Levasseur A."/>
            <person name="Lombard V."/>
            <person name="Morin E."/>
            <person name="Otillar R."/>
            <person name="Lindquist E.A."/>
            <person name="Sun H."/>
            <person name="LaButti K.M."/>
            <person name="Schmutz J."/>
            <person name="Jabbour D."/>
            <person name="Luo H."/>
            <person name="Baker S.E."/>
            <person name="Pisabarro A.G."/>
            <person name="Walton J.D."/>
            <person name="Blanchette R.A."/>
            <person name="Henrissat B."/>
            <person name="Martin F."/>
            <person name="Cullen D."/>
            <person name="Hibbett D.S."/>
            <person name="Grigoriev I.V."/>
        </authorList>
    </citation>
    <scope>NUCLEOTIDE SEQUENCE [LARGE SCALE GENOMIC DNA]</scope>
    <source>
        <strain evidence="2">FD-172 SS1</strain>
    </source>
</reference>
<dbReference type="HOGENOM" id="CLU_1660450_0_0_1"/>
<evidence type="ECO:0000313" key="1">
    <source>
        <dbReference type="EMBL" id="KDQ08796.1"/>
    </source>
</evidence>
<protein>
    <submittedName>
        <fullName evidence="1">Uncharacterized protein</fullName>
    </submittedName>
</protein>
<proteinExistence type="predicted"/>
<organism evidence="1 2">
    <name type="scientific">Botryobasidium botryosum (strain FD-172 SS1)</name>
    <dbReference type="NCBI Taxonomy" id="930990"/>
    <lineage>
        <taxon>Eukaryota</taxon>
        <taxon>Fungi</taxon>
        <taxon>Dikarya</taxon>
        <taxon>Basidiomycota</taxon>
        <taxon>Agaricomycotina</taxon>
        <taxon>Agaricomycetes</taxon>
        <taxon>Cantharellales</taxon>
        <taxon>Botryobasidiaceae</taxon>
        <taxon>Botryobasidium</taxon>
    </lineage>
</organism>
<dbReference type="EMBL" id="KL198086">
    <property type="protein sequence ID" value="KDQ08796.1"/>
    <property type="molecule type" value="Genomic_DNA"/>
</dbReference>
<dbReference type="AlphaFoldDB" id="A0A067MB29"/>
<dbReference type="Proteomes" id="UP000027195">
    <property type="component" value="Unassembled WGS sequence"/>
</dbReference>
<name>A0A067MB29_BOTB1</name>
<keyword evidence="2" id="KW-1185">Reference proteome</keyword>
<accession>A0A067MB29</accession>